<comment type="caution">
    <text evidence="1">The sequence shown here is derived from an EMBL/GenBank/DDBJ whole genome shotgun (WGS) entry which is preliminary data.</text>
</comment>
<dbReference type="AlphaFoldDB" id="A0A843THT0"/>
<evidence type="ECO:0000313" key="1">
    <source>
        <dbReference type="EMBL" id="MQL70575.1"/>
    </source>
</evidence>
<dbReference type="EMBL" id="NMUH01000072">
    <property type="protein sequence ID" value="MQL70575.1"/>
    <property type="molecule type" value="Genomic_DNA"/>
</dbReference>
<proteinExistence type="predicted"/>
<name>A0A843THT0_COLES</name>
<gene>
    <name evidence="1" type="ORF">Taro_002912</name>
</gene>
<keyword evidence="2" id="KW-1185">Reference proteome</keyword>
<dbReference type="Proteomes" id="UP000652761">
    <property type="component" value="Unassembled WGS sequence"/>
</dbReference>
<accession>A0A843THT0</accession>
<reference evidence="1" key="1">
    <citation type="submission" date="2017-07" db="EMBL/GenBank/DDBJ databases">
        <title>Taro Niue Genome Assembly and Annotation.</title>
        <authorList>
            <person name="Atibalentja N."/>
            <person name="Keating K."/>
            <person name="Fields C.J."/>
        </authorList>
    </citation>
    <scope>NUCLEOTIDE SEQUENCE</scope>
    <source>
        <strain evidence="1">Niue_2</strain>
        <tissue evidence="1">Leaf</tissue>
    </source>
</reference>
<evidence type="ECO:0000313" key="2">
    <source>
        <dbReference type="Proteomes" id="UP000652761"/>
    </source>
</evidence>
<organism evidence="1 2">
    <name type="scientific">Colocasia esculenta</name>
    <name type="common">Wild taro</name>
    <name type="synonym">Arum esculentum</name>
    <dbReference type="NCBI Taxonomy" id="4460"/>
    <lineage>
        <taxon>Eukaryota</taxon>
        <taxon>Viridiplantae</taxon>
        <taxon>Streptophyta</taxon>
        <taxon>Embryophyta</taxon>
        <taxon>Tracheophyta</taxon>
        <taxon>Spermatophyta</taxon>
        <taxon>Magnoliopsida</taxon>
        <taxon>Liliopsida</taxon>
        <taxon>Araceae</taxon>
        <taxon>Aroideae</taxon>
        <taxon>Colocasieae</taxon>
        <taxon>Colocasia</taxon>
    </lineage>
</organism>
<protein>
    <submittedName>
        <fullName evidence="1">Uncharacterized protein</fullName>
    </submittedName>
</protein>
<sequence length="121" mass="13065">MGSQRARRVRQHLACLGCFHGRGWRVGVCPRVGLPLGPSGGNAAGCLPAFSDRRRVMASILSGGVPISRAVPCAPALDDGHSGGFRKGCRACLCLLSLSWLQARFLWWLPHQFLFRPVLGT</sequence>